<protein>
    <submittedName>
        <fullName evidence="2">Uncharacterized protein</fullName>
    </submittedName>
</protein>
<dbReference type="Proteomes" id="UP000823775">
    <property type="component" value="Unassembled WGS sequence"/>
</dbReference>
<evidence type="ECO:0000313" key="3">
    <source>
        <dbReference type="Proteomes" id="UP000823775"/>
    </source>
</evidence>
<evidence type="ECO:0000313" key="2">
    <source>
        <dbReference type="EMBL" id="MCD7460444.1"/>
    </source>
</evidence>
<evidence type="ECO:0000256" key="1">
    <source>
        <dbReference type="SAM" id="MobiDB-lite"/>
    </source>
</evidence>
<sequence>QKVTGFRSGVGAMEGMMANHIMMGDKEGDGLSSLRCPITETEKIICRCKEKRANVRPSAELTVDQSRTMQISRVMERAMDRRASCSPSQQLSPKQRFSNLIFKPDSGDDRPSGLR</sequence>
<keyword evidence="3" id="KW-1185">Reference proteome</keyword>
<feature type="region of interest" description="Disordered" evidence="1">
    <location>
        <begin position="80"/>
        <end position="115"/>
    </location>
</feature>
<reference evidence="2 3" key="1">
    <citation type="journal article" date="2021" name="BMC Genomics">
        <title>Datura genome reveals duplications of psychoactive alkaloid biosynthetic genes and high mutation rate following tissue culture.</title>
        <authorList>
            <person name="Rajewski A."/>
            <person name="Carter-House D."/>
            <person name="Stajich J."/>
            <person name="Litt A."/>
        </authorList>
    </citation>
    <scope>NUCLEOTIDE SEQUENCE [LARGE SCALE GENOMIC DNA]</scope>
    <source>
        <strain evidence="2">AR-01</strain>
    </source>
</reference>
<accession>A0ABS8SNU1</accession>
<proteinExistence type="predicted"/>
<gene>
    <name evidence="2" type="ORF">HAX54_043565</name>
</gene>
<feature type="compositionally biased region" description="Polar residues" evidence="1">
    <location>
        <begin position="85"/>
        <end position="98"/>
    </location>
</feature>
<feature type="non-terminal residue" evidence="2">
    <location>
        <position position="1"/>
    </location>
</feature>
<organism evidence="2 3">
    <name type="scientific">Datura stramonium</name>
    <name type="common">Jimsonweed</name>
    <name type="synonym">Common thornapple</name>
    <dbReference type="NCBI Taxonomy" id="4076"/>
    <lineage>
        <taxon>Eukaryota</taxon>
        <taxon>Viridiplantae</taxon>
        <taxon>Streptophyta</taxon>
        <taxon>Embryophyta</taxon>
        <taxon>Tracheophyta</taxon>
        <taxon>Spermatophyta</taxon>
        <taxon>Magnoliopsida</taxon>
        <taxon>eudicotyledons</taxon>
        <taxon>Gunneridae</taxon>
        <taxon>Pentapetalae</taxon>
        <taxon>asterids</taxon>
        <taxon>lamiids</taxon>
        <taxon>Solanales</taxon>
        <taxon>Solanaceae</taxon>
        <taxon>Solanoideae</taxon>
        <taxon>Datureae</taxon>
        <taxon>Datura</taxon>
    </lineage>
</organism>
<dbReference type="EMBL" id="JACEIK010000653">
    <property type="protein sequence ID" value="MCD7460444.1"/>
    <property type="molecule type" value="Genomic_DNA"/>
</dbReference>
<comment type="caution">
    <text evidence="2">The sequence shown here is derived from an EMBL/GenBank/DDBJ whole genome shotgun (WGS) entry which is preliminary data.</text>
</comment>
<name>A0ABS8SNU1_DATST</name>
<feature type="compositionally biased region" description="Basic and acidic residues" evidence="1">
    <location>
        <begin position="105"/>
        <end position="115"/>
    </location>
</feature>